<dbReference type="InterPro" id="IPR043738">
    <property type="entry name" value="DUF5683"/>
</dbReference>
<dbReference type="Pfam" id="PF18935">
    <property type="entry name" value="DUF5683"/>
    <property type="match status" value="1"/>
</dbReference>
<dbReference type="RefSeq" id="WP_346580926.1">
    <property type="nucleotide sequence ID" value="NZ_JBDJLH010000003.1"/>
</dbReference>
<organism evidence="4 5">
    <name type="scientific">Sphingobacterium kitahiroshimense</name>
    <dbReference type="NCBI Taxonomy" id="470446"/>
    <lineage>
        <taxon>Bacteria</taxon>
        <taxon>Pseudomonadati</taxon>
        <taxon>Bacteroidota</taxon>
        <taxon>Sphingobacteriia</taxon>
        <taxon>Sphingobacteriales</taxon>
        <taxon>Sphingobacteriaceae</taxon>
        <taxon>Sphingobacterium</taxon>
    </lineage>
</organism>
<feature type="compositionally biased region" description="Basic and acidic residues" evidence="1">
    <location>
        <begin position="48"/>
        <end position="69"/>
    </location>
</feature>
<evidence type="ECO:0000256" key="2">
    <source>
        <dbReference type="SAM" id="SignalP"/>
    </source>
</evidence>
<evidence type="ECO:0000313" key="4">
    <source>
        <dbReference type="EMBL" id="MEN5376790.1"/>
    </source>
</evidence>
<dbReference type="EMBL" id="JBDJNQ010000002">
    <property type="protein sequence ID" value="MEN5376790.1"/>
    <property type="molecule type" value="Genomic_DNA"/>
</dbReference>
<sequence>MYKIISLFCSIFIFFATQAQKVDTKDKVALKTVTATDSTKKVSAVQDTTKKESRRERKKREKAEEEAKTPKIFKDSTRLAIEAKTVTAWKRSLVLPGWGQYTNKGLWWIKVPIIYGGFTSTVLVFDFNNRYYKELLDELDSRFRDNQNKYPQYANASDQGLISAKDYARRNRDLMVLLTVGLYGLNVVEAYVDSMLKNRWSVSSEKVAFTIRPTVLQGPSNNLAFNAVPTMGLKLSMKIK</sequence>
<name>A0ABV0BPU5_9SPHI</name>
<feature type="signal peptide" evidence="2">
    <location>
        <begin position="1"/>
        <end position="21"/>
    </location>
</feature>
<feature type="chain" id="PRO_5047417926" evidence="2">
    <location>
        <begin position="22"/>
        <end position="240"/>
    </location>
</feature>
<proteinExistence type="predicted"/>
<accession>A0ABV0BPU5</accession>
<dbReference type="Proteomes" id="UP001409291">
    <property type="component" value="Unassembled WGS sequence"/>
</dbReference>
<gene>
    <name evidence="4" type="ORF">ABE541_05920</name>
</gene>
<keyword evidence="5" id="KW-1185">Reference proteome</keyword>
<protein>
    <submittedName>
        <fullName evidence="4">DUF5683 domain-containing protein</fullName>
    </submittedName>
</protein>
<evidence type="ECO:0000313" key="5">
    <source>
        <dbReference type="Proteomes" id="UP001409291"/>
    </source>
</evidence>
<reference evidence="4 5" key="1">
    <citation type="submission" date="2024-04" db="EMBL/GenBank/DDBJ databases">
        <title>WGS of bacteria from Torrens River.</title>
        <authorList>
            <person name="Wyrsch E.R."/>
            <person name="Drigo B."/>
        </authorList>
    </citation>
    <scope>NUCLEOTIDE SEQUENCE [LARGE SCALE GENOMIC DNA]</scope>
    <source>
        <strain evidence="4 5">TWI391</strain>
    </source>
</reference>
<comment type="caution">
    <text evidence="4">The sequence shown here is derived from an EMBL/GenBank/DDBJ whole genome shotgun (WGS) entry which is preliminary data.</text>
</comment>
<feature type="region of interest" description="Disordered" evidence="1">
    <location>
        <begin position="44"/>
        <end position="69"/>
    </location>
</feature>
<evidence type="ECO:0000259" key="3">
    <source>
        <dbReference type="Pfam" id="PF18935"/>
    </source>
</evidence>
<keyword evidence="2" id="KW-0732">Signal</keyword>
<evidence type="ECO:0000256" key="1">
    <source>
        <dbReference type="SAM" id="MobiDB-lite"/>
    </source>
</evidence>
<feature type="domain" description="DUF5683" evidence="3">
    <location>
        <begin position="87"/>
        <end position="238"/>
    </location>
</feature>